<dbReference type="Pfam" id="PF13563">
    <property type="entry name" value="2_5_RNA_ligase2"/>
    <property type="match status" value="1"/>
</dbReference>
<keyword evidence="2" id="KW-1185">Reference proteome</keyword>
<evidence type="ECO:0000313" key="1">
    <source>
        <dbReference type="EMBL" id="ALX03363.1"/>
    </source>
</evidence>
<organism evidence="1 2">
    <name type="scientific">Aeromicrobium erythreum</name>
    <dbReference type="NCBI Taxonomy" id="2041"/>
    <lineage>
        <taxon>Bacteria</taxon>
        <taxon>Bacillati</taxon>
        <taxon>Actinomycetota</taxon>
        <taxon>Actinomycetes</taxon>
        <taxon>Propionibacteriales</taxon>
        <taxon>Nocardioidaceae</taxon>
        <taxon>Aeromicrobium</taxon>
    </lineage>
</organism>
<dbReference type="OrthoDB" id="3397424at2"/>
<dbReference type="SUPFAM" id="SSF55144">
    <property type="entry name" value="LigT-like"/>
    <property type="match status" value="1"/>
</dbReference>
<protein>
    <recommendedName>
        <fullName evidence="3">2'-5' RNA ligase</fullName>
    </recommendedName>
</protein>
<accession>A0A0U3KEC7</accession>
<dbReference type="PATRIC" id="fig|2041.4.peg.192"/>
<gene>
    <name evidence="1" type="ORF">AERYTH_00930</name>
</gene>
<dbReference type="EMBL" id="CP011502">
    <property type="protein sequence ID" value="ALX03363.1"/>
    <property type="molecule type" value="Genomic_DNA"/>
</dbReference>
<evidence type="ECO:0000313" key="2">
    <source>
        <dbReference type="Proteomes" id="UP000067689"/>
    </source>
</evidence>
<dbReference type="STRING" id="2041.AERYTH_00930"/>
<dbReference type="KEGG" id="aer:AERYTH_00930"/>
<dbReference type="InterPro" id="IPR009097">
    <property type="entry name" value="Cyclic_Pdiesterase"/>
</dbReference>
<dbReference type="Proteomes" id="UP000067689">
    <property type="component" value="Chromosome"/>
</dbReference>
<evidence type="ECO:0008006" key="3">
    <source>
        <dbReference type="Google" id="ProtNLM"/>
    </source>
</evidence>
<reference evidence="1 2" key="1">
    <citation type="journal article" date="1991" name="Int. J. Syst. Bacteriol.">
        <title>Description of the erythromycin-producing bacterium Arthrobacter sp. strain NRRL B-3381 as Aeromicrobium erythreum gen. nov., sp. nov.</title>
        <authorList>
            <person name="Miller E.S."/>
            <person name="Woese C.R."/>
            <person name="Brenner S."/>
        </authorList>
    </citation>
    <scope>NUCLEOTIDE SEQUENCE [LARGE SCALE GENOMIC DNA]</scope>
    <source>
        <strain evidence="1 2">AR18</strain>
    </source>
</reference>
<name>A0A0U3KEC7_9ACTN</name>
<sequence>MLQSVEALLDPVLDASVREEWARLLEAGLPSQARHTGSSNAPHVTLAVAERIGADVDARLAGAVPADLPALRLGGVLVFPGRSGRCVLARSVVVSAGLLDLHARLLDVVGDEPGVVAHVRPDAWTPHVTLAHRLDVGLLPAALAALDDVGREREGRVGGVRRWDPEAQETWLL</sequence>
<dbReference type="AlphaFoldDB" id="A0A0U3KEC7"/>
<dbReference type="RefSeq" id="WP_067853420.1">
    <property type="nucleotide sequence ID" value="NZ_CP011502.1"/>
</dbReference>
<dbReference type="Gene3D" id="3.90.1140.10">
    <property type="entry name" value="Cyclic phosphodiesterase"/>
    <property type="match status" value="1"/>
</dbReference>
<proteinExistence type="predicted"/>